<keyword evidence="3" id="KW-0378">Hydrolase</keyword>
<dbReference type="GO" id="GO:0004519">
    <property type="term" value="F:endonuclease activity"/>
    <property type="evidence" value="ECO:0007669"/>
    <property type="project" value="UniProtKB-KW"/>
</dbReference>
<dbReference type="RefSeq" id="WP_239576173.1">
    <property type="nucleotide sequence ID" value="NZ_JAFBFD010000035.1"/>
</dbReference>
<name>A0ABV9MZQ5_9ENTE</name>
<feature type="domain" description="Type VII secretion system protein EssD-like" evidence="2">
    <location>
        <begin position="132"/>
        <end position="263"/>
    </location>
</feature>
<keyword evidence="1" id="KW-0175">Coiled coil</keyword>
<evidence type="ECO:0000259" key="2">
    <source>
        <dbReference type="Pfam" id="PF13930"/>
    </source>
</evidence>
<gene>
    <name evidence="3" type="ORF">ACFO5I_12425</name>
</gene>
<dbReference type="Gene3D" id="3.40.570.10">
    <property type="entry name" value="Extracellular Endonuclease, subunit A"/>
    <property type="match status" value="1"/>
</dbReference>
<feature type="coiled-coil region" evidence="1">
    <location>
        <begin position="294"/>
        <end position="358"/>
    </location>
</feature>
<organism evidence="3 4">
    <name type="scientific">Enterococcus lemanii</name>
    <dbReference type="NCBI Taxonomy" id="1159752"/>
    <lineage>
        <taxon>Bacteria</taxon>
        <taxon>Bacillati</taxon>
        <taxon>Bacillota</taxon>
        <taxon>Bacilli</taxon>
        <taxon>Lactobacillales</taxon>
        <taxon>Enterococcaceae</taxon>
        <taxon>Enterococcus</taxon>
    </lineage>
</organism>
<dbReference type="Pfam" id="PF13930">
    <property type="entry name" value="Endonuclea_NS_2"/>
    <property type="match status" value="1"/>
</dbReference>
<keyword evidence="3" id="KW-0540">Nuclease</keyword>
<comment type="caution">
    <text evidence="3">The sequence shown here is derived from an EMBL/GenBank/DDBJ whole genome shotgun (WGS) entry which is preliminary data.</text>
</comment>
<reference evidence="4" key="1">
    <citation type="journal article" date="2019" name="Int. J. Syst. Evol. Microbiol.">
        <title>The Global Catalogue of Microorganisms (GCM) 10K type strain sequencing project: providing services to taxonomists for standard genome sequencing and annotation.</title>
        <authorList>
            <consortium name="The Broad Institute Genomics Platform"/>
            <consortium name="The Broad Institute Genome Sequencing Center for Infectious Disease"/>
            <person name="Wu L."/>
            <person name="Ma J."/>
        </authorList>
    </citation>
    <scope>NUCLEOTIDE SEQUENCE [LARGE SCALE GENOMIC DNA]</scope>
    <source>
        <strain evidence="4">CGMCC 1.19032</strain>
    </source>
</reference>
<dbReference type="InterPro" id="IPR044927">
    <property type="entry name" value="Endonuclea_NS_2"/>
</dbReference>
<evidence type="ECO:0000313" key="4">
    <source>
        <dbReference type="Proteomes" id="UP001595969"/>
    </source>
</evidence>
<dbReference type="InterPro" id="IPR044929">
    <property type="entry name" value="DNA/RNA_non-sp_Endonuclease_sf"/>
</dbReference>
<protein>
    <submittedName>
        <fullName evidence="3">DNA/RNA non-specific endonuclease</fullName>
    </submittedName>
</protein>
<dbReference type="Proteomes" id="UP001595969">
    <property type="component" value="Unassembled WGS sequence"/>
</dbReference>
<proteinExistence type="predicted"/>
<accession>A0ABV9MZQ5</accession>
<keyword evidence="4" id="KW-1185">Reference proteome</keyword>
<sequence>MRKKDEGVFRTFFFFFLKQGKRKDKKHSKVFFVWLLLSVMVMSNMLNPVVLASEQASIASISQNQTVTQNQKFLFNFFKKKKAKKVKKSSQLIQKKVRQESNETLANLEYDGIQTIEINDNKPTFTKKALSLDNKAWEKYGELDDLNRATFAEAMLNQSLMPTKKRGDISKIKPTGWKNKKIGNGYLYNRSHLIGYALSGENANWKNLITGTAQLNSPEMLRFEMDIKTYLEKSSNNYVRYSVIPVFRGEELLARGVHLMAQSIGSDDIQLNVYIFNVQDGVTLNYHDGSSQTEAEVAEEREATKIAAEQAEAQRLADEQALAAQKKAAEEQALAEQLAAEQAQAAAEQEVVQAVEQAVYIAPQSGTKYHFSSTCRGLKQANSVVEISLTEAQNQGYTLCGWED</sequence>
<keyword evidence="3" id="KW-0255">Endonuclease</keyword>
<evidence type="ECO:0000313" key="3">
    <source>
        <dbReference type="EMBL" id="MFC4720529.1"/>
    </source>
</evidence>
<dbReference type="EMBL" id="JBHSGS010000064">
    <property type="protein sequence ID" value="MFC4720529.1"/>
    <property type="molecule type" value="Genomic_DNA"/>
</dbReference>
<evidence type="ECO:0000256" key="1">
    <source>
        <dbReference type="SAM" id="Coils"/>
    </source>
</evidence>